<protein>
    <submittedName>
        <fullName evidence="9">H(+)/Cl(-) exchange transporter ClcA</fullName>
    </submittedName>
</protein>
<name>A0A1J5R5N6_9ZZZZ</name>
<keyword evidence="4 8" id="KW-1133">Transmembrane helix</keyword>
<evidence type="ECO:0000256" key="8">
    <source>
        <dbReference type="SAM" id="Phobius"/>
    </source>
</evidence>
<dbReference type="InterPro" id="IPR014743">
    <property type="entry name" value="Cl-channel_core"/>
</dbReference>
<dbReference type="GO" id="GO:0005886">
    <property type="term" value="C:plasma membrane"/>
    <property type="evidence" value="ECO:0007669"/>
    <property type="project" value="TreeGrafter"/>
</dbReference>
<evidence type="ECO:0000256" key="4">
    <source>
        <dbReference type="ARBA" id="ARBA00022989"/>
    </source>
</evidence>
<feature type="transmembrane region" description="Helical" evidence="8">
    <location>
        <begin position="27"/>
        <end position="47"/>
    </location>
</feature>
<keyword evidence="7" id="KW-0868">Chloride</keyword>
<dbReference type="CDD" id="cd01034">
    <property type="entry name" value="EriC_like"/>
    <property type="match status" value="1"/>
</dbReference>
<comment type="subcellular location">
    <subcellularLocation>
        <location evidence="1">Membrane</location>
        <topology evidence="1">Multi-pass membrane protein</topology>
    </subcellularLocation>
</comment>
<keyword evidence="3 8" id="KW-0812">Transmembrane</keyword>
<keyword evidence="6 8" id="KW-0472">Membrane</keyword>
<organism evidence="9">
    <name type="scientific">mine drainage metagenome</name>
    <dbReference type="NCBI Taxonomy" id="410659"/>
    <lineage>
        <taxon>unclassified sequences</taxon>
        <taxon>metagenomes</taxon>
        <taxon>ecological metagenomes</taxon>
    </lineage>
</organism>
<dbReference type="Pfam" id="PF00654">
    <property type="entry name" value="Voltage_CLC"/>
    <property type="match status" value="1"/>
</dbReference>
<evidence type="ECO:0000256" key="5">
    <source>
        <dbReference type="ARBA" id="ARBA00023065"/>
    </source>
</evidence>
<evidence type="ECO:0000256" key="2">
    <source>
        <dbReference type="ARBA" id="ARBA00022448"/>
    </source>
</evidence>
<keyword evidence="2" id="KW-0813">Transport</keyword>
<dbReference type="InterPro" id="IPR001807">
    <property type="entry name" value="ClC"/>
</dbReference>
<feature type="transmembrane region" description="Helical" evidence="8">
    <location>
        <begin position="244"/>
        <end position="263"/>
    </location>
</feature>
<feature type="transmembrane region" description="Helical" evidence="8">
    <location>
        <begin position="284"/>
        <end position="306"/>
    </location>
</feature>
<comment type="caution">
    <text evidence="9">The sequence shown here is derived from an EMBL/GenBank/DDBJ whole genome shotgun (WGS) entry which is preliminary data.</text>
</comment>
<dbReference type="PRINTS" id="PR00762">
    <property type="entry name" value="CLCHANNEL"/>
</dbReference>
<dbReference type="Gene3D" id="1.10.3080.10">
    <property type="entry name" value="Clc chloride channel"/>
    <property type="match status" value="1"/>
</dbReference>
<reference evidence="9" key="1">
    <citation type="submission" date="2016-10" db="EMBL/GenBank/DDBJ databases">
        <title>Sequence of Gallionella enrichment culture.</title>
        <authorList>
            <person name="Poehlein A."/>
            <person name="Muehling M."/>
            <person name="Daniel R."/>
        </authorList>
    </citation>
    <scope>NUCLEOTIDE SEQUENCE</scope>
</reference>
<proteinExistence type="predicted"/>
<evidence type="ECO:0000256" key="6">
    <source>
        <dbReference type="ARBA" id="ARBA00023136"/>
    </source>
</evidence>
<evidence type="ECO:0000256" key="3">
    <source>
        <dbReference type="ARBA" id="ARBA00022692"/>
    </source>
</evidence>
<dbReference type="EMBL" id="MLJW01000281">
    <property type="protein sequence ID" value="OIQ90746.1"/>
    <property type="molecule type" value="Genomic_DNA"/>
</dbReference>
<dbReference type="GO" id="GO:0005247">
    <property type="term" value="F:voltage-gated chloride channel activity"/>
    <property type="evidence" value="ECO:0007669"/>
    <property type="project" value="TreeGrafter"/>
</dbReference>
<sequence length="445" mass="48914">MFFLNKVKVLFKKYFDRIHNEKVKINLLQAIPFWIASIVTGLCAVLYTKLFAFAEKGTSYIMLHFNWSFFIVTPLCFILSWWLVKRFAPFARGSGIPQVMAAIEIASPKNKEKLDRLLSIKIVFVKVISSLVLVLGGGAIGREGPTIHVAGSIFQKINSWLPAWWPKIAKKNMIMTGAAAGLAAAFNTPLGGIVFAVEELSKTHISFFKSALFTAVIISGLTAQALLGPYLYLGYPNVSGSTPYIFMLLIVVAIVAGLAASIMSKIMLKIFKWKRTFKKSFHHILFLAACATIMAAFAFFLNEKIFGSGKELMTHILFTNDKEVHWYIPILRIIGPIFSFTSGAAGGVFAPALSAGATIGALISSWFEFSAANSNLLILAGMVAFLTGVTRTPFTSAILVLEMTDGHNVIFQLMLAGMVASTVSLLIDKHSLYDHLKEQYIEELG</sequence>
<feature type="transmembrane region" description="Helical" evidence="8">
    <location>
        <begin position="366"/>
        <end position="389"/>
    </location>
</feature>
<feature type="transmembrane region" description="Helical" evidence="8">
    <location>
        <begin position="118"/>
        <end position="140"/>
    </location>
</feature>
<dbReference type="AlphaFoldDB" id="A0A1J5R5N6"/>
<feature type="transmembrane region" description="Helical" evidence="8">
    <location>
        <begin position="174"/>
        <end position="198"/>
    </location>
</feature>
<feature type="transmembrane region" description="Helical" evidence="8">
    <location>
        <begin position="210"/>
        <end position="232"/>
    </location>
</feature>
<dbReference type="PANTHER" id="PTHR45711">
    <property type="entry name" value="CHLORIDE CHANNEL PROTEIN"/>
    <property type="match status" value="1"/>
</dbReference>
<gene>
    <name evidence="9" type="primary">clcA_12</name>
    <name evidence="9" type="ORF">GALL_273550</name>
</gene>
<evidence type="ECO:0000256" key="7">
    <source>
        <dbReference type="ARBA" id="ARBA00023214"/>
    </source>
</evidence>
<accession>A0A1J5R5N6</accession>
<evidence type="ECO:0000256" key="1">
    <source>
        <dbReference type="ARBA" id="ARBA00004141"/>
    </source>
</evidence>
<dbReference type="PANTHER" id="PTHR45711:SF10">
    <property type="entry name" value="CHLORIDE CHANNEL PROTEIN"/>
    <property type="match status" value="1"/>
</dbReference>
<keyword evidence="5" id="KW-0406">Ion transport</keyword>
<evidence type="ECO:0000313" key="9">
    <source>
        <dbReference type="EMBL" id="OIQ90746.1"/>
    </source>
</evidence>
<dbReference type="SUPFAM" id="SSF81340">
    <property type="entry name" value="Clc chloride channel"/>
    <property type="match status" value="1"/>
</dbReference>
<feature type="transmembrane region" description="Helical" evidence="8">
    <location>
        <begin position="409"/>
        <end position="427"/>
    </location>
</feature>
<feature type="transmembrane region" description="Helical" evidence="8">
    <location>
        <begin position="67"/>
        <end position="84"/>
    </location>
</feature>